<evidence type="ECO:0000256" key="2">
    <source>
        <dbReference type="ARBA" id="ARBA00023002"/>
    </source>
</evidence>
<gene>
    <name evidence="5" type="ORF">BAA01_05815</name>
</gene>
<evidence type="ECO:0000259" key="4">
    <source>
        <dbReference type="SMART" id="SM00861"/>
    </source>
</evidence>
<dbReference type="InterPro" id="IPR033248">
    <property type="entry name" value="Transketolase_C"/>
</dbReference>
<dbReference type="SMART" id="SM00861">
    <property type="entry name" value="Transket_pyr"/>
    <property type="match status" value="1"/>
</dbReference>
<keyword evidence="2" id="KW-0560">Oxidoreductase</keyword>
<dbReference type="FunFam" id="3.40.50.970:FF:000001">
    <property type="entry name" value="Pyruvate dehydrogenase E1 beta subunit"/>
    <property type="match status" value="1"/>
</dbReference>
<dbReference type="CDD" id="cd07036">
    <property type="entry name" value="TPP_PYR_E1-PDHc-beta_like"/>
    <property type="match status" value="1"/>
</dbReference>
<dbReference type="SUPFAM" id="SSF52922">
    <property type="entry name" value="TK C-terminal domain-like"/>
    <property type="match status" value="1"/>
</dbReference>
<dbReference type="SUPFAM" id="SSF52518">
    <property type="entry name" value="Thiamin diphosphate-binding fold (THDP-binding)"/>
    <property type="match status" value="1"/>
</dbReference>
<evidence type="ECO:0000256" key="1">
    <source>
        <dbReference type="ARBA" id="ARBA00001964"/>
    </source>
</evidence>
<protein>
    <submittedName>
        <fullName evidence="5">2-oxoisovalerate dehydrogenase</fullName>
    </submittedName>
</protein>
<dbReference type="EMBL" id="LZRT01000121">
    <property type="protein sequence ID" value="OUM84654.1"/>
    <property type="molecule type" value="Genomic_DNA"/>
</dbReference>
<dbReference type="PANTHER" id="PTHR43257:SF2">
    <property type="entry name" value="PYRUVATE DEHYDROGENASE E1 COMPONENT SUBUNIT BETA"/>
    <property type="match status" value="1"/>
</dbReference>
<dbReference type="InterPro" id="IPR005475">
    <property type="entry name" value="Transketolase-like_Pyr-bd"/>
</dbReference>
<dbReference type="InterPro" id="IPR009014">
    <property type="entry name" value="Transketo_C/PFOR_II"/>
</dbReference>
<feature type="domain" description="Transketolase-like pyrimidine-binding" evidence="4">
    <location>
        <begin position="4"/>
        <end position="179"/>
    </location>
</feature>
<dbReference type="Pfam" id="PF02780">
    <property type="entry name" value="Transketolase_C"/>
    <property type="match status" value="1"/>
</dbReference>
<name>A0A1Y3PBU0_9BACI</name>
<dbReference type="Pfam" id="PF02779">
    <property type="entry name" value="Transket_pyr"/>
    <property type="match status" value="1"/>
</dbReference>
<dbReference type="PANTHER" id="PTHR43257">
    <property type="entry name" value="PYRUVATE DEHYDROGENASE E1 COMPONENT BETA SUBUNIT"/>
    <property type="match status" value="1"/>
</dbReference>
<dbReference type="Gene3D" id="3.40.50.970">
    <property type="match status" value="1"/>
</dbReference>
<dbReference type="Gene3D" id="3.40.50.920">
    <property type="match status" value="1"/>
</dbReference>
<dbReference type="InterPro" id="IPR029061">
    <property type="entry name" value="THDP-binding"/>
</dbReference>
<evidence type="ECO:0000313" key="6">
    <source>
        <dbReference type="Proteomes" id="UP000196475"/>
    </source>
</evidence>
<reference evidence="6" key="1">
    <citation type="submission" date="2016-06" db="EMBL/GenBank/DDBJ databases">
        <authorList>
            <person name="Nascimento L."/>
            <person name="Pereira R.V."/>
            <person name="Martins L.F."/>
            <person name="Quaggio R.B."/>
            <person name="Silva A.M."/>
            <person name="Setubal J.C."/>
        </authorList>
    </citation>
    <scope>NUCLEOTIDE SEQUENCE [LARGE SCALE GENOMIC DNA]</scope>
</reference>
<dbReference type="Proteomes" id="UP000196475">
    <property type="component" value="Unassembled WGS sequence"/>
</dbReference>
<keyword evidence="3" id="KW-0786">Thiamine pyrophosphate</keyword>
<proteinExistence type="predicted"/>
<evidence type="ECO:0000256" key="3">
    <source>
        <dbReference type="ARBA" id="ARBA00023052"/>
    </source>
</evidence>
<comment type="caution">
    <text evidence="5">The sequence shown here is derived from an EMBL/GenBank/DDBJ whole genome shotgun (WGS) entry which is preliminary data.</text>
</comment>
<sequence>MASLTMVQAINQALAQALEADERVIILGEDVGKNGGVFRATEGLQERFGEARVVDTPLAESAIIGTSIGLALNGMRPVAELQFMGFIYPAMDQLASQAARFRFRTAGQYTVPMVVRAPFGGGVRTPELHSDSLEVLCTHTPGLKVVIPSTPYDAKGLLLAAIDDPDPVMVFEPMKLYRAFRQEVPEEPFRVPLGKARVVREGKDVTIISWGAPVLMVEKVAGQLAAEKGLSIEVIDLRSLVPLDMETLVRSVEKTGRLIVVHEAVRTSGFASEIITRINEEAFYSLEAPMVRLTGYDTPYPVPQVEDDWLPNEPRLLRAIEQVLAD</sequence>
<comment type="cofactor">
    <cofactor evidence="1">
        <name>thiamine diphosphate</name>
        <dbReference type="ChEBI" id="CHEBI:58937"/>
    </cofactor>
</comment>
<evidence type="ECO:0000313" key="5">
    <source>
        <dbReference type="EMBL" id="OUM84654.1"/>
    </source>
</evidence>
<dbReference type="AlphaFoldDB" id="A0A1Y3PBU0"/>
<organism evidence="5 6">
    <name type="scientific">Bacillus thermozeamaize</name>
    <dbReference type="NCBI Taxonomy" id="230954"/>
    <lineage>
        <taxon>Bacteria</taxon>
        <taxon>Bacillati</taxon>
        <taxon>Bacillota</taxon>
        <taxon>Bacilli</taxon>
        <taxon>Bacillales</taxon>
        <taxon>Bacillaceae</taxon>
        <taxon>Bacillus</taxon>
    </lineage>
</organism>
<accession>A0A1Y3PBU0</accession>
<dbReference type="FunFam" id="3.40.50.920:FF:000001">
    <property type="entry name" value="Pyruvate dehydrogenase E1 beta subunit"/>
    <property type="match status" value="1"/>
</dbReference>
<dbReference type="GO" id="GO:0016491">
    <property type="term" value="F:oxidoreductase activity"/>
    <property type="evidence" value="ECO:0007669"/>
    <property type="project" value="UniProtKB-KW"/>
</dbReference>